<dbReference type="AlphaFoldDB" id="A0A1M6EC20"/>
<feature type="transmembrane region" description="Helical" evidence="1">
    <location>
        <begin position="6"/>
        <end position="28"/>
    </location>
</feature>
<keyword evidence="1" id="KW-1133">Transmembrane helix</keyword>
<proteinExistence type="predicted"/>
<keyword evidence="1" id="KW-0472">Membrane</keyword>
<dbReference type="STRING" id="1121298.SAMN05444401_1521"/>
<keyword evidence="1" id="KW-0812">Transmembrane</keyword>
<accession>A0A1M6EC20</accession>
<dbReference type="Proteomes" id="UP000184080">
    <property type="component" value="Unassembled WGS sequence"/>
</dbReference>
<feature type="transmembrane region" description="Helical" evidence="1">
    <location>
        <begin position="40"/>
        <end position="61"/>
    </location>
</feature>
<sequence>MENISTGFIVGTSVSIILLIIGIIILIYSRNKMEKKRWAWILIVFGICALISGAINSGILLK</sequence>
<dbReference type="EMBL" id="FQZO01000002">
    <property type="protein sequence ID" value="SHI82850.1"/>
    <property type="molecule type" value="Genomic_DNA"/>
</dbReference>
<protein>
    <submittedName>
        <fullName evidence="2">Uncharacterized protein</fullName>
    </submittedName>
</protein>
<evidence type="ECO:0000256" key="1">
    <source>
        <dbReference type="SAM" id="Phobius"/>
    </source>
</evidence>
<evidence type="ECO:0000313" key="2">
    <source>
        <dbReference type="EMBL" id="SHI82850.1"/>
    </source>
</evidence>
<dbReference type="RefSeq" id="WP_073005215.1">
    <property type="nucleotide sequence ID" value="NZ_FQZO01000002.1"/>
</dbReference>
<name>A0A1M6EC20_9CLOT</name>
<reference evidence="2 3" key="1">
    <citation type="submission" date="2016-11" db="EMBL/GenBank/DDBJ databases">
        <authorList>
            <person name="Jaros S."/>
            <person name="Januszkiewicz K."/>
            <person name="Wedrychowicz H."/>
        </authorList>
    </citation>
    <scope>NUCLEOTIDE SEQUENCE [LARGE SCALE GENOMIC DNA]</scope>
    <source>
        <strain evidence="2 3">DSM 21864</strain>
    </source>
</reference>
<evidence type="ECO:0000313" key="3">
    <source>
        <dbReference type="Proteomes" id="UP000184080"/>
    </source>
</evidence>
<keyword evidence="3" id="KW-1185">Reference proteome</keyword>
<organism evidence="2 3">
    <name type="scientific">Clostridium amylolyticum</name>
    <dbReference type="NCBI Taxonomy" id="1121298"/>
    <lineage>
        <taxon>Bacteria</taxon>
        <taxon>Bacillati</taxon>
        <taxon>Bacillota</taxon>
        <taxon>Clostridia</taxon>
        <taxon>Eubacteriales</taxon>
        <taxon>Clostridiaceae</taxon>
        <taxon>Clostridium</taxon>
    </lineage>
</organism>
<gene>
    <name evidence="2" type="ORF">SAMN05444401_1521</name>
</gene>